<dbReference type="GO" id="GO:0030288">
    <property type="term" value="C:outer membrane-bounded periplasmic space"/>
    <property type="evidence" value="ECO:0007669"/>
    <property type="project" value="TreeGrafter"/>
</dbReference>
<evidence type="ECO:0000256" key="1">
    <source>
        <dbReference type="ARBA" id="ARBA00004196"/>
    </source>
</evidence>
<dbReference type="Pfam" id="PF01497">
    <property type="entry name" value="Peripla_BP_2"/>
    <property type="match status" value="1"/>
</dbReference>
<dbReference type="GO" id="GO:1901678">
    <property type="term" value="P:iron coordination entity transport"/>
    <property type="evidence" value="ECO:0007669"/>
    <property type="project" value="UniProtKB-ARBA"/>
</dbReference>
<evidence type="ECO:0000256" key="3">
    <source>
        <dbReference type="ARBA" id="ARBA00022448"/>
    </source>
</evidence>
<dbReference type="OrthoDB" id="7941913at2"/>
<comment type="caution">
    <text evidence="6">The sequence shown here is derived from an EMBL/GenBank/DDBJ whole genome shotgun (WGS) entry which is preliminary data.</text>
</comment>
<evidence type="ECO:0000313" key="7">
    <source>
        <dbReference type="Proteomes" id="UP000292695"/>
    </source>
</evidence>
<accession>A0A4R0ICF5</accession>
<keyword evidence="7" id="KW-1185">Reference proteome</keyword>
<evidence type="ECO:0000256" key="4">
    <source>
        <dbReference type="ARBA" id="ARBA00022729"/>
    </source>
</evidence>
<dbReference type="Gene3D" id="3.40.50.1980">
    <property type="entry name" value="Nitrogenase molybdenum iron protein domain"/>
    <property type="match status" value="2"/>
</dbReference>
<feature type="domain" description="Fe/B12 periplasmic-binding" evidence="5">
    <location>
        <begin position="51"/>
        <end position="256"/>
    </location>
</feature>
<keyword evidence="4" id="KW-0732">Signal</keyword>
<dbReference type="PANTHER" id="PTHR30532">
    <property type="entry name" value="IRON III DICITRATE-BINDING PERIPLASMIC PROTEIN"/>
    <property type="match status" value="1"/>
</dbReference>
<dbReference type="RefSeq" id="WP_131293677.1">
    <property type="nucleotide sequence ID" value="NZ_SJKA01000011.1"/>
</dbReference>
<reference evidence="6 7" key="1">
    <citation type="submission" date="2019-02" db="EMBL/GenBank/DDBJ databases">
        <title>Kribbella capetownensis sp. nov. and Kribbella speibonae sp. nov., isolated from soil.</title>
        <authorList>
            <person name="Curtis S.M."/>
            <person name="Norton I."/>
            <person name="Everest G.J."/>
            <person name="Meyers P.R."/>
        </authorList>
    </citation>
    <scope>NUCLEOTIDE SEQUENCE [LARGE SCALE GENOMIC DNA]</scope>
    <source>
        <strain evidence="6 7">DSM 27082</strain>
    </source>
</reference>
<keyword evidence="3" id="KW-0813">Transport</keyword>
<comment type="similarity">
    <text evidence="2">Belongs to the bacterial solute-binding protein 8 family.</text>
</comment>
<evidence type="ECO:0000313" key="6">
    <source>
        <dbReference type="EMBL" id="TCC28836.1"/>
    </source>
</evidence>
<dbReference type="InterPro" id="IPR002491">
    <property type="entry name" value="ABC_transptr_periplasmic_BD"/>
</dbReference>
<sequence length="276" mass="28821">MESSGWSFEDDRQQHVALAGRPARVLAYAQAAQTLGQLGVPVVGYFGSQHHADSGTAAGLDLPCVGAGDGIDLDLVKSLRPDLVVGVTYAGEVYGVTPAVADQLEGIAPSLRIGIAGDRTLPSVIGRFHELASALTSTDLPDSEADLTSALDALGEKPSVQVVALSGGTETDAYVANPAYWPSLHLLADAGVQFTPTTTAGGWEVVKWTELAAKHPADLVLYDQRPNSLGADRLANIPGWSEVPGVRTGKVLPWNPEPPLTFTTAAAFVTTVAEHH</sequence>
<proteinExistence type="inferred from homology"/>
<protein>
    <submittedName>
        <fullName evidence="6">ABC transporter substrate-binding protein</fullName>
    </submittedName>
</protein>
<evidence type="ECO:0000256" key="2">
    <source>
        <dbReference type="ARBA" id="ARBA00008814"/>
    </source>
</evidence>
<dbReference type="PANTHER" id="PTHR30532:SF24">
    <property type="entry name" value="FERRIC ENTEROBACTIN-BINDING PERIPLASMIC PROTEIN FEPB"/>
    <property type="match status" value="1"/>
</dbReference>
<dbReference type="AlphaFoldDB" id="A0A4R0ICF5"/>
<evidence type="ECO:0000259" key="5">
    <source>
        <dbReference type="Pfam" id="PF01497"/>
    </source>
</evidence>
<dbReference type="SUPFAM" id="SSF53807">
    <property type="entry name" value="Helical backbone' metal receptor"/>
    <property type="match status" value="1"/>
</dbReference>
<comment type="subcellular location">
    <subcellularLocation>
        <location evidence="1">Cell envelope</location>
    </subcellularLocation>
</comment>
<name>A0A4R0ICF5_9ACTN</name>
<dbReference type="Proteomes" id="UP000292695">
    <property type="component" value="Unassembled WGS sequence"/>
</dbReference>
<dbReference type="EMBL" id="SJKA01000011">
    <property type="protein sequence ID" value="TCC28836.1"/>
    <property type="molecule type" value="Genomic_DNA"/>
</dbReference>
<dbReference type="InterPro" id="IPR051313">
    <property type="entry name" value="Bact_iron-sidero_bind"/>
</dbReference>
<gene>
    <name evidence="6" type="ORF">E0H50_28935</name>
</gene>
<organism evidence="6 7">
    <name type="scientific">Kribbella sindirgiensis</name>
    <dbReference type="NCBI Taxonomy" id="1124744"/>
    <lineage>
        <taxon>Bacteria</taxon>
        <taxon>Bacillati</taxon>
        <taxon>Actinomycetota</taxon>
        <taxon>Actinomycetes</taxon>
        <taxon>Propionibacteriales</taxon>
        <taxon>Kribbellaceae</taxon>
        <taxon>Kribbella</taxon>
    </lineage>
</organism>